<dbReference type="EC" id="2.8.2.-" evidence="6"/>
<accession>E4Y5F7</accession>
<dbReference type="InterPro" id="IPR000863">
    <property type="entry name" value="Sulfotransferase_dom"/>
</dbReference>
<dbReference type="GO" id="GO:0008146">
    <property type="term" value="F:sulfotransferase activity"/>
    <property type="evidence" value="ECO:0007669"/>
    <property type="project" value="InterPro"/>
</dbReference>
<dbReference type="SUPFAM" id="SSF52540">
    <property type="entry name" value="P-loop containing nucleoside triphosphate hydrolases"/>
    <property type="match status" value="1"/>
</dbReference>
<keyword evidence="7" id="KW-0812">Transmembrane</keyword>
<evidence type="ECO:0000256" key="5">
    <source>
        <dbReference type="PIRSR" id="PIRSR637359-3"/>
    </source>
</evidence>
<organism evidence="9">
    <name type="scientific">Oikopleura dioica</name>
    <name type="common">Tunicate</name>
    <dbReference type="NCBI Taxonomy" id="34765"/>
    <lineage>
        <taxon>Eukaryota</taxon>
        <taxon>Metazoa</taxon>
        <taxon>Chordata</taxon>
        <taxon>Tunicata</taxon>
        <taxon>Appendicularia</taxon>
        <taxon>Copelata</taxon>
        <taxon>Oikopleuridae</taxon>
        <taxon>Oikopleura</taxon>
    </lineage>
</organism>
<evidence type="ECO:0000259" key="8">
    <source>
        <dbReference type="Pfam" id="PF00685"/>
    </source>
</evidence>
<sequence length="372" mass="43347">MNEQRRAINNLMAVAPVFAICCYFFVNKIEENISIIPSKEELIQDFSFRKSSSSHKNKKENKEETENEHEILYEKRLPDFIIIGMQKCGTTVLKYFLEAHPKLIAPKLGEIHFFEKDWNFEQGKEWYLDKMPNASSELLIFEKTPDYMAVPIVAKRIFEMKPDMKLIVLTCDPVKRAFSNYLHLKSVKRPPYELAPGVQEVINSTFEEAILSSLTTSLGAPNVDVLFGKSQINEKKKNELKTIFNSYLDKFWEEERRFPMPASLLIRGHFTYFMKKWLQIFPSENFLTIDGNLLTAAPWKACSQVEEFLKIENFLNESHFTKENENSKFYCIKKLRKMKYCSIPGGKKGRTLSQNMTKEAENALVIFYDAIS</sequence>
<keyword evidence="7" id="KW-0472">Membrane</keyword>
<feature type="transmembrane region" description="Helical" evidence="7">
    <location>
        <begin position="7"/>
        <end position="26"/>
    </location>
</feature>
<proteinExistence type="inferred from homology"/>
<dbReference type="Gene3D" id="3.40.50.300">
    <property type="entry name" value="P-loop containing nucleotide triphosphate hydrolases"/>
    <property type="match status" value="1"/>
</dbReference>
<evidence type="ECO:0000256" key="2">
    <source>
        <dbReference type="ARBA" id="ARBA00023180"/>
    </source>
</evidence>
<dbReference type="PANTHER" id="PTHR10605">
    <property type="entry name" value="HEPARAN SULFATE SULFOTRANSFERASE"/>
    <property type="match status" value="1"/>
</dbReference>
<evidence type="ECO:0000313" key="9">
    <source>
        <dbReference type="EMBL" id="CBY30841.1"/>
    </source>
</evidence>
<evidence type="ECO:0000256" key="1">
    <source>
        <dbReference type="ARBA" id="ARBA00022679"/>
    </source>
</evidence>
<dbReference type="Pfam" id="PF00685">
    <property type="entry name" value="Sulfotransfer_1"/>
    <property type="match status" value="1"/>
</dbReference>
<dbReference type="InterPro" id="IPR027417">
    <property type="entry name" value="P-loop_NTPase"/>
</dbReference>
<dbReference type="AlphaFoldDB" id="E4Y5F7"/>
<name>E4Y5F7_OIKDI</name>
<comment type="similarity">
    <text evidence="6">Belongs to the sulfotransferase 1 family.</text>
</comment>
<evidence type="ECO:0000256" key="3">
    <source>
        <dbReference type="PIRSR" id="PIRSR637359-1"/>
    </source>
</evidence>
<feature type="active site" description="For sulfotransferase activity" evidence="3">
    <location>
        <position position="87"/>
    </location>
</feature>
<feature type="binding site" evidence="4">
    <location>
        <position position="330"/>
    </location>
    <ligand>
        <name>3'-phosphoadenylyl sulfate</name>
        <dbReference type="ChEBI" id="CHEBI:58339"/>
    </ligand>
</feature>
<feature type="binding site" evidence="4">
    <location>
        <position position="179"/>
    </location>
    <ligand>
        <name>3'-phosphoadenylyl sulfate</name>
        <dbReference type="ChEBI" id="CHEBI:58339"/>
    </ligand>
</feature>
<dbReference type="PANTHER" id="PTHR10605:SF56">
    <property type="entry name" value="BIFUNCTIONAL HEPARAN SULFATE N-DEACETYLASE_N-SULFOTRANSFERASE"/>
    <property type="match status" value="1"/>
</dbReference>
<gene>
    <name evidence="9" type="ORF">GSOID_T00018783001</name>
</gene>
<protein>
    <recommendedName>
        <fullName evidence="6">Sulfotransferase</fullName>
        <ecNumber evidence="6">2.8.2.-</ecNumber>
    </recommendedName>
</protein>
<evidence type="ECO:0000256" key="6">
    <source>
        <dbReference type="RuleBase" id="RU361155"/>
    </source>
</evidence>
<dbReference type="InterPro" id="IPR037359">
    <property type="entry name" value="NST/OST"/>
</dbReference>
<dbReference type="EMBL" id="FN654286">
    <property type="protein sequence ID" value="CBY30841.1"/>
    <property type="molecule type" value="Genomic_DNA"/>
</dbReference>
<feature type="domain" description="Sulfotransferase" evidence="8">
    <location>
        <begin position="78"/>
        <end position="358"/>
    </location>
</feature>
<feature type="disulfide bond" evidence="5">
    <location>
        <begin position="331"/>
        <end position="341"/>
    </location>
</feature>
<dbReference type="Proteomes" id="UP000011014">
    <property type="component" value="Unassembled WGS sequence"/>
</dbReference>
<keyword evidence="7" id="KW-1133">Transmembrane helix</keyword>
<keyword evidence="2" id="KW-0325">Glycoprotein</keyword>
<evidence type="ECO:0000256" key="4">
    <source>
        <dbReference type="PIRSR" id="PIRSR637359-2"/>
    </source>
</evidence>
<evidence type="ECO:0000256" key="7">
    <source>
        <dbReference type="SAM" id="Phobius"/>
    </source>
</evidence>
<keyword evidence="1 6" id="KW-0808">Transferase</keyword>
<keyword evidence="5" id="KW-1015">Disulfide bond</keyword>
<reference evidence="9" key="1">
    <citation type="journal article" date="2010" name="Science">
        <title>Plasticity of animal genome architecture unmasked by rapid evolution of a pelagic tunicate.</title>
        <authorList>
            <person name="Denoeud F."/>
            <person name="Henriet S."/>
            <person name="Mungpakdee S."/>
            <person name="Aury J.M."/>
            <person name="Da Silva C."/>
            <person name="Brinkmann H."/>
            <person name="Mikhaleva J."/>
            <person name="Olsen L.C."/>
            <person name="Jubin C."/>
            <person name="Canestro C."/>
            <person name="Bouquet J.M."/>
            <person name="Danks G."/>
            <person name="Poulain J."/>
            <person name="Campsteijn C."/>
            <person name="Adamski M."/>
            <person name="Cross I."/>
            <person name="Yadetie F."/>
            <person name="Muffato M."/>
            <person name="Louis A."/>
            <person name="Butcher S."/>
            <person name="Tsagkogeorga G."/>
            <person name="Konrad A."/>
            <person name="Singh S."/>
            <person name="Jensen M.F."/>
            <person name="Cong E.H."/>
            <person name="Eikeseth-Otteraa H."/>
            <person name="Noel B."/>
            <person name="Anthouard V."/>
            <person name="Porcel B.M."/>
            <person name="Kachouri-Lafond R."/>
            <person name="Nishino A."/>
            <person name="Ugolini M."/>
            <person name="Chourrout P."/>
            <person name="Nishida H."/>
            <person name="Aasland R."/>
            <person name="Huzurbazar S."/>
            <person name="Westhof E."/>
            <person name="Delsuc F."/>
            <person name="Lehrach H."/>
            <person name="Reinhardt R."/>
            <person name="Weissenbach J."/>
            <person name="Roy S.W."/>
            <person name="Artiguenave F."/>
            <person name="Postlethwait J.H."/>
            <person name="Manak J.R."/>
            <person name="Thompson E.M."/>
            <person name="Jaillon O."/>
            <person name="Du Pasquier L."/>
            <person name="Boudinot P."/>
            <person name="Liberles D.A."/>
            <person name="Volff J.N."/>
            <person name="Philippe H."/>
            <person name="Lenhard B."/>
            <person name="Roest Crollius H."/>
            <person name="Wincker P."/>
            <person name="Chourrout D."/>
        </authorList>
    </citation>
    <scope>NUCLEOTIDE SEQUENCE [LARGE SCALE GENOMIC DNA]</scope>
</reference>